<feature type="domain" description="Pertactin central region" evidence="2">
    <location>
        <begin position="419"/>
        <end position="531"/>
    </location>
</feature>
<dbReference type="InterPro" id="IPR050909">
    <property type="entry name" value="Bact_Autotransporter_VF"/>
</dbReference>
<feature type="region of interest" description="Disordered" evidence="1">
    <location>
        <begin position="3239"/>
        <end position="3261"/>
    </location>
</feature>
<dbReference type="InterPro" id="IPR012332">
    <property type="entry name" value="Autotransporter_pectin_lyase_C"/>
</dbReference>
<dbReference type="InterPro" id="IPR011050">
    <property type="entry name" value="Pectin_lyase_fold/virulence"/>
</dbReference>
<dbReference type="PANTHER" id="PTHR12338">
    <property type="entry name" value="AUTOTRANSPORTER"/>
    <property type="match status" value="1"/>
</dbReference>
<proteinExistence type="predicted"/>
<feature type="region of interest" description="Disordered" evidence="1">
    <location>
        <begin position="2477"/>
        <end position="2517"/>
    </location>
</feature>
<feature type="region of interest" description="Disordered" evidence="1">
    <location>
        <begin position="5129"/>
        <end position="5148"/>
    </location>
</feature>
<feature type="domain" description="Pertactin central region" evidence="2">
    <location>
        <begin position="2344"/>
        <end position="2455"/>
    </location>
</feature>
<feature type="region of interest" description="Disordered" evidence="1">
    <location>
        <begin position="2573"/>
        <end position="2592"/>
    </location>
</feature>
<feature type="domain" description="Pertactin central region" evidence="2">
    <location>
        <begin position="5008"/>
        <end position="5124"/>
    </location>
</feature>
<feature type="region of interest" description="Disordered" evidence="1">
    <location>
        <begin position="549"/>
        <end position="584"/>
    </location>
</feature>
<feature type="region of interest" description="Disordered" evidence="1">
    <location>
        <begin position="4023"/>
        <end position="4054"/>
    </location>
</feature>
<feature type="domain" description="Right handed beta helix" evidence="3">
    <location>
        <begin position="853"/>
        <end position="1002"/>
    </location>
</feature>
<feature type="region of interest" description="Disordered" evidence="1">
    <location>
        <begin position="2540"/>
        <end position="2564"/>
    </location>
</feature>
<accession>A0A249DW02</accession>
<reference evidence="5" key="1">
    <citation type="submission" date="2016-06" db="EMBL/GenBank/DDBJ databases">
        <authorList>
            <person name="Chen W."/>
            <person name="Hasegawa D.K."/>
        </authorList>
    </citation>
    <scope>NUCLEOTIDE SEQUENCE [LARGE SCALE GENOMIC DNA]</scope>
    <source>
        <strain evidence="5">MEAM1</strain>
    </source>
</reference>
<dbReference type="NCBIfam" id="TIGR01414">
    <property type="entry name" value="autotrans_barl"/>
    <property type="match status" value="6"/>
</dbReference>
<dbReference type="Proteomes" id="UP000216438">
    <property type="component" value="Chromosome"/>
</dbReference>
<feature type="domain" description="Pertactin central region" evidence="2">
    <location>
        <begin position="3126"/>
        <end position="3240"/>
    </location>
</feature>
<evidence type="ECO:0000259" key="2">
    <source>
        <dbReference type="Pfam" id="PF03212"/>
    </source>
</evidence>
<feature type="domain" description="Pertactin central region" evidence="2">
    <location>
        <begin position="1453"/>
        <end position="1564"/>
    </location>
</feature>
<evidence type="ECO:0000256" key="1">
    <source>
        <dbReference type="SAM" id="MobiDB-lite"/>
    </source>
</evidence>
<feature type="compositionally biased region" description="Polar residues" evidence="1">
    <location>
        <begin position="2551"/>
        <end position="2562"/>
    </location>
</feature>
<dbReference type="Gene3D" id="2.160.20.20">
    <property type="match status" value="12"/>
</dbReference>
<feature type="compositionally biased region" description="Polar residues" evidence="1">
    <location>
        <begin position="2494"/>
        <end position="2511"/>
    </location>
</feature>
<dbReference type="Pfam" id="PF03212">
    <property type="entry name" value="Pertactin"/>
    <property type="match status" value="6"/>
</dbReference>
<gene>
    <name evidence="4" type="ORF">BA171_00605</name>
</gene>
<feature type="domain" description="Right handed beta helix" evidence="3">
    <location>
        <begin position="1886"/>
        <end position="2037"/>
    </location>
</feature>
<sequence length="5993" mass="628792">MPYQKITKQIIRGFTLAFLIQTEPVFSTETIENKKKYILDKETYNEGIDIKGQSTVENTGALSVSTSSKKTPAIKVSQGSTLNLKGADSKWINVTTSEKKSSGLVASGPGTEITANKMDINTKGEASDGVKAEYDASIIINESQITSEGDAFNRGVWAKGKQSNLIGNHLKIKVNGKEARGFSAQSGATVVINGSVIHGEGEDVNGILASDENTNVEGSHLKVEVKGQEAHGVRAYRGATVNIQNNSVITTQGTSAHAAMVFDKATLNISDSHLKTTGADSAILYIDPPPINNKKRKNRVDITGGSLEASGALILSDGGITDVFLNNVFTHSPGSGYLLKVLNSDVTHPTEVNLVINQEKAPKRAKTLRGNIFATSGNKANVTLNKSGLIGWVDATSLSIDPDSTWSMTGPSTLKHLKNEGKVEFQSPSATVTSSNAKGTLGYTTLSLGSLSGTGLFWMNTDIAGHQGDFLNVTGKAKGDFGVRVNDSGQSPRADDSLKIIQTGGGDAKFTLANQGGVVDVGTYQYYLVPDDRNGVPDDTHHVLDDRQRSWSLVSHQPQPSPKPQPESEPNPQTPVSSTLSPTATVNTEQLEPNITDPASSSLEPNSNSTLLVNTFLAHSETEAGIPVSGEILTREMTPQPRPQSLNKKPVPMAAALTEAIEHKEKQTLEKEIYNEGIEVTGQNAVENKGALSVSTRNQNSPAVTVSDGATLILKGAQDKPVTVTTSGNTSAGLVASGTGTEMTVDKIHVTTHGGDSEGLKSEDGATVIVTGSKISGKGDGFSGLLSEGDANLTGSHIHIESKGRNGRGVSAGTGAQVTIKDDSSIIGEGEDFIGLLAEKEKTSLEAKKTIIKVKNKNGRGVQVLNGAKITVEEDTITGEAENFVGLSAEGDKSNLQARKTTIKANDKNSKGIQVFDGAQLNVEESSIIGESGNFFGLSAEGDKTNLTGNNIKIKVNAQGGTGVLAQNEANVVIHDSQITGEGENFVGLVAHQENTNLKGNKLTLDLKGANSKGVSAVSGAEVKLEESKVIGAEKGFLGLSAEGDKTNLEGNNLTIESNGKSGTGLQVASGAKMMINDSNITGTAGDFSGVLAYHDINFEGKNLNIKVTGADGKGVNAYKDAKIYIEGSTIIGTEENFTGVSAQQDNTQLEVNKTTIESQAKNGKGVTASSGAQISIEDSRITGTKENFLGLSAYLENTHLMGNKISITLKDKNGTGVDVQNGANTTINNSTLIGEGDHFLGLSAYGEDSTLTVNNLTMNAKGKNSKAVEVDKDAKVNIQNRSIITTEGASSPAMQLTRKGRLNISHSDIKTTGENSAIFYAAPGKSHQKSLAEMTGGSLEASGDLVLSEGGTMDVVLNKVSIAPPGSGYLLNVLNAGSGHSGEVNLSVFNPIGEKDSKKTLRGNIFAAEGSKASVTLNNSHLTGWAKATNMSIDPASQWSITGPSTVKQLKNEGKVQFQSPSVTSINSMAIPDYTTLSLERLSGEGMFWMNTDIAGHRGDFLNVTGKAEGRFGVKVTDSGQSPTADDSLKIIQTGGGDAKFTLANEGGVVDVGTYQYYLVPDDSNQMPDDPHRVLDDRKRGWSLVSHQSQIKTATKGTELNQTTPVNASSTETGADEIVTEGMIQPDAPSVSTSAPPPFISASAIASAQKTLFDDSKNHILRDSLYLEGIEVKNSTTVENLENNNQGVLLVSSSRDSKSAIKVSEGSTVTLKGAEEKLTTLTTRGTESHGIDASGKGTQVTASKIDITTHHDRSQGIKTDEGANVNIQNSTIRGNGENAYGLLAEGENTNLVGHHLKINIHGEDGIGVAGRKAQRVNIEDSVITGTKDDFLGLVAENTHLEGKNLEIKVKGKNNKGVTTLNSEVNIQNSTINSDGAAFVGLVASEDQSKLSVNKTTITANGQDSKGVKVEKGAKLDIQESTITGHGKNFYGLLASENKSKLNVNKTAITANSQDSKGIKAEKGAKVDVQDSTITGHGKNFYGLLASADQSKLEVNKTTITANGQDSRGFQVLAGAEGMIEDSAITNTGDYSYGLWADNARLAGKKVTIEVKEGQNSRGLKALNGAKATIKDSIITSTGDNFHGLWAFGDKTHLEGNNLILDIKEGQRGRGVTARNNAHVILNDSNITGTGQDFLGLSADGGHATLTVNNLTMNAKGKNSKAVEIDKGAQVNIQNGSVITTEGDFSPAIQLTQKGRLNVSNSAIKTLGKNSATFYVAPGSREQKSVAEMTGGSLEASGDLILSQGGTMDVVLNKVSVSSPGSGYLLNVLNSGSGQTGEINLILNQQNDPAKTLRGNIFTADGSKASVTLNNSHLTGWAKATNMSIDPASQWSVTGPSTLKHLKNEGKVQFQSPSVTSLNSMGIPGYTTVSLETLSGTGMFWMNTDIAGHQGDFLNVTRKAEGEFGVMVKDSGQSPRADDSLKIIQTGGGDAKFTLANEGGVVDVGTYQYYLVADDSNSVPDDSHRVLDDRVRGWSLVSHQPQPSEKLKPESEPRSQTPVIPSSIQTVSAETPESGEAVMPESEITLNLLTTKISSTVTPVSGKTAIPTEKPNLNTHPEQSESLAEAWSLSPTAYNVGEKSGPISSKEKPQEKEKNIFDDGEHHILIEHGIYDQGIEIKKQSTVEHVENKGDLSVSTSNENSPAFKVSEGSTLTLKGISDKLMTVTTTGEKSSGLVASGTGTEVSAGQIHITTMGQYSEGVKSKDSAKVVINDSKITGTGENSYGLWATGDKTHLTGNNLEIETKAKDGTAVLAHQSARVMLNDSKMTGEGDSVTGVFAYEDNTNLAGKNLEIEMNGQNNKGIKAYKGATINIKDSRITGKGNSFKGILASEDKTNLEGKNLNIKIMGNNGKSVNAYSGATVILNNSSMSGEGDFFYGIDASDEKTNLTGNQLKIEAKGQYGRGLQVVSGAQASLNDSTIIGKQGDFYALSALGDKTNLVGTQLEIDLHGKDSRGVSAENGATVNLNRSTVTTSGALSPALWSKASTLKVSDSHIKTTGKNSPILYTENLDPTQSKSIVEITNGHLNASGDLIVSKGGLMDVTLNNVSILSPDNQNVLKVMNQGNVNLKANKTTLTGHVFADVDSQADLKLINESALIGQVNAKNLFIDPDSSWSMTGNSSLKKLHHEGDVKFQSHAPDLNETYFRLSLNNLNGHGTFWMNTDIAAQKGDFLNVTGEANGHFGVKVSDSGKNPKPGDTLQIIQTGGGNADFILANPGQVVDVGTYQYRLVPDDLKRGWSLMSHQSQSSSPAQQGQGSHPEPEVDASVINTAAVVTPISGEPKAPDVSEVLPESRIPTSIDAPVINTAAAVTPISGEPNAPDVSEVLPESRIPTVIEAPVIQTAAALTPISGEPAGPNLSPGQTPTLSESEPPLIQHSGPGGPNASIITISGQKNHTFKKKTYHQGIEIKGQSTVENTDALSVTPRNENTPAITVSEASFVNLDGAGDKSVTLKTSEINSPGLVASGAETEIRANKMDIITEGRHSHAVTSEDGAKVVINNSTIKGTGDRFYGLSANGNQTNLKGNQLQIQVKGKDGRGVSSQNGSTVMIDESSIIGEGDSFRGLLASGSRSHLTGNNLTIELQGKDGIGVKAQKGANVIIDDSTITGEGVPFRSLLPFKETSGQAGSKDTIGVVALSDATVSISNSNSTINGNGRYSLGLLASGEHSRLTGSHINVDLNAPDSAGVIAYKGATVDLSGKSTITTRGASSHAALLSEKSKLTITDSEIKTTGADSAILYGFTPDNPGEKSVAQITGGSLDASGDLILSKGGIMDVVLKNVSISSPGSGYALKALNNSKINLTVNQTSLPGSLLALNGSKIDMSLNGSDLVGGVTNVKSLTIDPDSRWSVTQNSVLGDLNHQGKIGFKSEGDTRFHRITANTLNGTGTFWMNTDIAGHKGDFLNVTGKARGHFDVMVSDSGQNPKPEDTLKIIQTGGGDAQFTLANTGHAVDVGTYKYYLVPDDSHQVPDDNHRVLDDRERGWSLVSHQPQIKTSIHKAAEPTSETGVTSSISPEVSVLRPVSGKTVTMDLTGPPSLSGSPAQAERMPESDRTPSVTFSSIETGVTGTPVSVATIDTPEVTQSPGLPIPQSVFLSSTAYNVDKIEPVLSKETIEGKENYILEEDYREGIEVKGQSTVTNSTLKNKKMLSVSSSHSKSPAVKASEGSTVTLNGNQDKLITVRTSGNQSPGMQASGINTNITADKINIMTEGKSSEGVKADAGGQVIINNSIITGEGENFNKGLLVSGAQSNLKGNNLAITINGDHGEGVIVEQGAEVTLEDSTINIEKDSVLNNGITASGQNTHLKGNKLTMNVNGINGRGVNVINGASVNVEDSSLTGKGTNFQGIHADGYGTDLTASKMNIEVDVGLDAANKIGAGVLATRAGKIDIKDSTIIGKGTSFSVLRAEEDNAHLKGNNLTISVAGEKGTGVTAKNRGTAVINDSTITSTEEDFIGLVAQNNSNLTGKNITIDATSKNGSGVTALINSHVNIEDTTIIGKGENFLGLASVGENANMTAERMEIELEGQNVTGVTTVNGAKAIINHSNITEKGENAYGVLAAGEKSTLKADHLDIEANGGGSTGVKVMNGAKVILDDSDVTENGENAYGLSVEGDKSIIEANKVDIEVNASGGTGVKSVSGGTVIIEDSEMTGTAQDFLGILAHGDKSNLTAKKMTIDIKNKDSKAVIAEKGATVNIEDSRLISEGDTFVGLLAYQDNSKLTGTKLNIEIKNGQKGKAVVADKGAQASIENSTIISTGKNFLGLSASAEKSNLKAKKITMQVNGEQSKGAMAESGSNLIIDDSTMIGNSTGFYGLLARGKNTNLTANNTNIALNGEDAKGITVENEATVNINGSTVTTHQEFSDVVLPGQKGTFKASDSHLKANGEGSAILYVEDPDNTKQKSVVEITRGSLESPKGSLMVSKGGVMDVVFHNVAIAPPGDGYALKVIHGGEVNLDVNQTTLPGNIFADPVSKANVTLRGSELIGSANANSFSIDPESTWSITGDSGWKSLSHTGKIQFKSDTGPSGNPITSNRYSRLSLESLSGTGMFWMNTDIAGHQGDFIEVTGEANGQFDVMVTDSGDSPKAGDTLKIIETGGGTADFILANPGQKVDVGTYQYYLVPDNLKRGWTLVSHQSQTETPIEQGAESNLKSPVTPSVTETETAATPVSGGTLIPEVTHEIQPDSYSESTLTAQTSLSPAVDTVTQSGPVLSERKRIFDDGQNHILAENSLYDEGIEVKNKTTVKNGGALSLSTRNENSPAVKVSEASTVILTGAEDKLVTLTTRGAGSDGLHALGENTQVTAHQIDITTHHDRSQGIKVEKGARVNIQNSTMTGDGEDTYGLLAEGQNTHFVGKHLEIKINAKDGTGIFGRGAQVTIEDSKITGTGDDFFGLVAQYTDLEGKNLEVDVKGKNGKGLRAFYGATVNINNSKMKGEGDSFQGIWAHGKLTHLTGKNLEIEAKSKNSKGVISIGSQVDIQESTITSKGDDFVGLMASEGNSKLTVNKAKIESNGQDGRGVSADKGAGVMIEDSKIVGTGKHFHGLSAQGEKTHVTGNQIRIEVKGEYGRGLSAEKGAELMIEDSTIDGPGENFYGLWADKSTLTGKKLTIESKGETGRGVFARNEAHVKLLNESKIIGNEKNFVGLWSYGKNTHLTGNQFTIEVNGQNGKGGSAQTGSTLVMENGTMTSNGSSFVGLLAAEKDTNLTSNHLKIQLNGQKSKGMEAKQGAHLSGSHMNIELNAQDSRGGMALSGATLGINQSTITGKGDRSLGFLATGEKTNLTANQMNISLRGQNNSGVIVTKGAMLNMHDSRMTTLGLGSHAARLSEKGSLNVRDSHIKTLGENAAIVYVDSDNTGQKSLFEMSRGSLESSGDLIVSKGAELDVVLNNVAISSPGSGYALHVLNSDAGHTGHVNLVVNETTMPGHILTAKGSEAHVRLKRSELIGQVDATNLSIDADSRWTLTANSVLQHLSHEGKITFKPHNTMSSNQIKSKQRIIQNFI</sequence>
<dbReference type="InterPro" id="IPR004899">
    <property type="entry name" value="Pertactin_central"/>
</dbReference>
<dbReference type="InterPro" id="IPR006315">
    <property type="entry name" value="OM_autotransptr_brl_dom"/>
</dbReference>
<evidence type="ECO:0000259" key="3">
    <source>
        <dbReference type="Pfam" id="PF13229"/>
    </source>
</evidence>
<dbReference type="PANTHER" id="PTHR12338:SF5">
    <property type="entry name" value="ANTIGEN 43-RELATED"/>
    <property type="match status" value="1"/>
</dbReference>
<dbReference type="CDD" id="cd01343">
    <property type="entry name" value="PL1_Passenger_AT"/>
    <property type="match status" value="5"/>
</dbReference>
<dbReference type="InterPro" id="IPR039448">
    <property type="entry name" value="Beta_helix"/>
</dbReference>
<dbReference type="SUPFAM" id="SSF51126">
    <property type="entry name" value="Pectin lyase-like"/>
    <property type="match status" value="10"/>
</dbReference>
<feature type="compositionally biased region" description="Low complexity" evidence="1">
    <location>
        <begin position="3241"/>
        <end position="3257"/>
    </location>
</feature>
<reference evidence="4 5" key="2">
    <citation type="submission" date="2017-09" db="EMBL/GenBank/DDBJ databases">
        <title>The genome of whitefly Bemisia tabaci, a global crop pest, provides novel insights into virus transmission, host adaptation and insecticide resistance.</title>
        <authorList>
            <person name="Kaur N."/>
            <person name="Kliot A."/>
            <person name="Pinheiro P.V."/>
            <person name="Luan J."/>
            <person name="Zheng Y."/>
            <person name="Liu W."/>
            <person name="Sun H."/>
            <person name="Yang X."/>
            <person name="Xu Y."/>
            <person name="Luo Y."/>
            <person name="Kruse A."/>
            <person name="Fisher T.W."/>
            <person name="Nelson D.R."/>
            <person name="Elimelech M."/>
            <person name="MacCoss M."/>
            <person name="Johnson R."/>
            <person name="Cohen E."/>
            <person name="Hunter W.B."/>
            <person name="Brown J.K."/>
            <person name="Jander G."/>
            <person name="Cilia M."/>
            <person name="Douglas A.E."/>
            <person name="Ghanim M."/>
            <person name="Simmons A.M."/>
            <person name="Wintermantel W.M."/>
            <person name="Ling K.-S."/>
            <person name="Fei Z."/>
        </authorList>
    </citation>
    <scope>NUCLEOTIDE SEQUENCE [LARGE SCALE GENOMIC DNA]</scope>
    <source>
        <strain evidence="4 5">MEAM1</strain>
    </source>
</reference>
<feature type="domain" description="Pertactin central region" evidence="2">
    <location>
        <begin position="3859"/>
        <end position="3963"/>
    </location>
</feature>
<feature type="compositionally biased region" description="Polar residues" evidence="1">
    <location>
        <begin position="574"/>
        <end position="584"/>
    </location>
</feature>
<dbReference type="GO" id="GO:0019867">
    <property type="term" value="C:outer membrane"/>
    <property type="evidence" value="ECO:0007669"/>
    <property type="project" value="InterPro"/>
</dbReference>
<protein>
    <submittedName>
        <fullName evidence="4">Uncharacterized protein</fullName>
    </submittedName>
</protein>
<dbReference type="InterPro" id="IPR006626">
    <property type="entry name" value="PbH1"/>
</dbReference>
<dbReference type="SMART" id="SM00710">
    <property type="entry name" value="PbH1"/>
    <property type="match status" value="32"/>
</dbReference>
<dbReference type="RefSeq" id="WP_046493633.1">
    <property type="nucleotide sequence ID" value="NZ_CP016303.1"/>
</dbReference>
<evidence type="ECO:0000313" key="4">
    <source>
        <dbReference type="EMBL" id="ASX25714.1"/>
    </source>
</evidence>
<feature type="compositionally biased region" description="Polar residues" evidence="1">
    <location>
        <begin position="3358"/>
        <end position="3367"/>
    </location>
</feature>
<dbReference type="Pfam" id="PF13229">
    <property type="entry name" value="Beta_helix"/>
    <property type="match status" value="2"/>
</dbReference>
<dbReference type="OrthoDB" id="6477647at2"/>
<evidence type="ECO:0000313" key="5">
    <source>
        <dbReference type="Proteomes" id="UP000216438"/>
    </source>
</evidence>
<organism evidence="4 5">
    <name type="scientific">Candidatus Hamiltonella defensa</name>
    <name type="common">Bemisia tabaci</name>
    <dbReference type="NCBI Taxonomy" id="672795"/>
    <lineage>
        <taxon>Bacteria</taxon>
        <taxon>Pseudomonadati</taxon>
        <taxon>Pseudomonadota</taxon>
        <taxon>Gammaproteobacteria</taxon>
        <taxon>Enterobacterales</taxon>
        <taxon>Enterobacteriaceae</taxon>
        <taxon>aphid secondary symbionts</taxon>
        <taxon>Candidatus Williamhamiltonella</taxon>
    </lineage>
</organism>
<name>A0A249DW02_9ENTR</name>
<feature type="compositionally biased region" description="Pro residues" evidence="1">
    <location>
        <begin position="559"/>
        <end position="573"/>
    </location>
</feature>
<dbReference type="EMBL" id="CP016303">
    <property type="protein sequence ID" value="ASX25714.1"/>
    <property type="molecule type" value="Genomic_DNA"/>
</dbReference>
<feature type="region of interest" description="Disordered" evidence="1">
    <location>
        <begin position="3347"/>
        <end position="3382"/>
    </location>
</feature>